<evidence type="ECO:0000313" key="2">
    <source>
        <dbReference type="EMBL" id="PAV15462.1"/>
    </source>
</evidence>
<feature type="compositionally biased region" description="Basic and acidic residues" evidence="1">
    <location>
        <begin position="123"/>
        <end position="132"/>
    </location>
</feature>
<dbReference type="InParanoid" id="A0A286U7C4"/>
<feature type="compositionally biased region" description="Polar residues" evidence="1">
    <location>
        <begin position="139"/>
        <end position="149"/>
    </location>
</feature>
<feature type="compositionally biased region" description="Low complexity" evidence="1">
    <location>
        <begin position="29"/>
        <end position="45"/>
    </location>
</feature>
<dbReference type="AlphaFoldDB" id="A0A286U7C4"/>
<feature type="region of interest" description="Disordered" evidence="1">
    <location>
        <begin position="286"/>
        <end position="320"/>
    </location>
</feature>
<proteinExistence type="predicted"/>
<dbReference type="EMBL" id="NBII01000010">
    <property type="protein sequence ID" value="PAV15462.1"/>
    <property type="molecule type" value="Genomic_DNA"/>
</dbReference>
<organism evidence="2 3">
    <name type="scientific">Pyrrhoderma noxium</name>
    <dbReference type="NCBI Taxonomy" id="2282107"/>
    <lineage>
        <taxon>Eukaryota</taxon>
        <taxon>Fungi</taxon>
        <taxon>Dikarya</taxon>
        <taxon>Basidiomycota</taxon>
        <taxon>Agaricomycotina</taxon>
        <taxon>Agaricomycetes</taxon>
        <taxon>Hymenochaetales</taxon>
        <taxon>Hymenochaetaceae</taxon>
        <taxon>Pyrrhoderma</taxon>
    </lineage>
</organism>
<gene>
    <name evidence="2" type="ORF">PNOK_0922600</name>
</gene>
<feature type="region of interest" description="Disordered" evidence="1">
    <location>
        <begin position="1"/>
        <end position="174"/>
    </location>
</feature>
<dbReference type="Proteomes" id="UP000217199">
    <property type="component" value="Unassembled WGS sequence"/>
</dbReference>
<evidence type="ECO:0000256" key="1">
    <source>
        <dbReference type="SAM" id="MobiDB-lite"/>
    </source>
</evidence>
<name>A0A286U7C4_9AGAM</name>
<accession>A0A286U7C4</accession>
<sequence>MSTRAFTVYRDEPSVVNARAKQSASRPLGKSNSASAGVGSSRGVGDTTVASSIQEKENVNPLTGLSLSSANTKNGKKRKASESSTVLATKVLAAAPDPVQKPARVPLKRRSSVQLAPAKPKVKRDALKKKEGSVGGQAPSLSISRSSSKGYLEVIKEEPSSPESPKSKSSKLTQSQIDTRCYDLTVSPLADVSDAFIQSPDSKKKEKEEDLVEYRMVKDKSSFALKIRDYFSPEGTCSGSMTSFSSSSSSTPSLVSFPTESSIKSSTFDSLDAFDFFSDDDRFTSLNPETPKKARPSGRCASLPCPPLTPEAKASESSKEAPAILGPAMLSTPQRKELYALFTFSTPTSSPTKRKPFMM</sequence>
<feature type="compositionally biased region" description="Polar residues" evidence="1">
    <location>
        <begin position="60"/>
        <end position="73"/>
    </location>
</feature>
<keyword evidence="3" id="KW-1185">Reference proteome</keyword>
<evidence type="ECO:0000313" key="3">
    <source>
        <dbReference type="Proteomes" id="UP000217199"/>
    </source>
</evidence>
<protein>
    <submittedName>
        <fullName evidence="2">Uncharacterized protein</fullName>
    </submittedName>
</protein>
<comment type="caution">
    <text evidence="2">The sequence shown here is derived from an EMBL/GenBank/DDBJ whole genome shotgun (WGS) entry which is preliminary data.</text>
</comment>
<reference evidence="2 3" key="1">
    <citation type="journal article" date="2017" name="Mol. Ecol.">
        <title>Comparative and population genomic landscape of Phellinus noxius: A hypervariable fungus causing root rot in trees.</title>
        <authorList>
            <person name="Chung C.L."/>
            <person name="Lee T.J."/>
            <person name="Akiba M."/>
            <person name="Lee H.H."/>
            <person name="Kuo T.H."/>
            <person name="Liu D."/>
            <person name="Ke H.M."/>
            <person name="Yokoi T."/>
            <person name="Roa M.B."/>
            <person name="Lu M.J."/>
            <person name="Chang Y.Y."/>
            <person name="Ann P.J."/>
            <person name="Tsai J.N."/>
            <person name="Chen C.Y."/>
            <person name="Tzean S.S."/>
            <person name="Ota Y."/>
            <person name="Hattori T."/>
            <person name="Sahashi N."/>
            <person name="Liou R.F."/>
            <person name="Kikuchi T."/>
            <person name="Tsai I.J."/>
        </authorList>
    </citation>
    <scope>NUCLEOTIDE SEQUENCE [LARGE SCALE GENOMIC DNA]</scope>
    <source>
        <strain evidence="2 3">FFPRI411160</strain>
    </source>
</reference>
<dbReference type="STRING" id="2282107.A0A286U7C4"/>
<dbReference type="OrthoDB" id="3265369at2759"/>